<organism evidence="1 2">
    <name type="scientific">Bugula neritina</name>
    <name type="common">Brown bryozoan</name>
    <name type="synonym">Sertularia neritina</name>
    <dbReference type="NCBI Taxonomy" id="10212"/>
    <lineage>
        <taxon>Eukaryota</taxon>
        <taxon>Metazoa</taxon>
        <taxon>Spiralia</taxon>
        <taxon>Lophotrochozoa</taxon>
        <taxon>Bryozoa</taxon>
        <taxon>Gymnolaemata</taxon>
        <taxon>Cheilostomatida</taxon>
        <taxon>Flustrina</taxon>
        <taxon>Buguloidea</taxon>
        <taxon>Bugulidae</taxon>
        <taxon>Bugula</taxon>
    </lineage>
</organism>
<name>A0A7J7KSV8_BUGNE</name>
<dbReference type="EMBL" id="VXIV02000062">
    <property type="protein sequence ID" value="KAF6041296.1"/>
    <property type="molecule type" value="Genomic_DNA"/>
</dbReference>
<keyword evidence="2" id="KW-1185">Reference proteome</keyword>
<protein>
    <submittedName>
        <fullName evidence="1">Uncharacterized protein</fullName>
    </submittedName>
</protein>
<accession>A0A7J7KSV8</accession>
<evidence type="ECO:0000313" key="2">
    <source>
        <dbReference type="Proteomes" id="UP000593567"/>
    </source>
</evidence>
<dbReference type="Proteomes" id="UP000593567">
    <property type="component" value="Unassembled WGS sequence"/>
</dbReference>
<gene>
    <name evidence="1" type="ORF">EB796_000382</name>
</gene>
<dbReference type="AlphaFoldDB" id="A0A7J7KSV8"/>
<evidence type="ECO:0000313" key="1">
    <source>
        <dbReference type="EMBL" id="KAF6041296.1"/>
    </source>
</evidence>
<reference evidence="1" key="1">
    <citation type="submission" date="2020-06" db="EMBL/GenBank/DDBJ databases">
        <title>Draft genome of Bugula neritina, a colonial animal packing powerful symbionts and potential medicines.</title>
        <authorList>
            <person name="Rayko M."/>
        </authorList>
    </citation>
    <scope>NUCLEOTIDE SEQUENCE [LARGE SCALE GENOMIC DNA]</scope>
    <source>
        <strain evidence="1">Kwan_BN1</strain>
    </source>
</reference>
<comment type="caution">
    <text evidence="1">The sequence shown here is derived from an EMBL/GenBank/DDBJ whole genome shotgun (WGS) entry which is preliminary data.</text>
</comment>
<proteinExistence type="predicted"/>
<sequence length="68" mass="7501">MSAKTLLTVLPSARNISIGQLRTGKKVMFSDEVKIGQSCGARTFVHLPQSWSVDALLLRGGYHYYSNT</sequence>